<evidence type="ECO:0000256" key="7">
    <source>
        <dbReference type="ARBA" id="ARBA00022989"/>
    </source>
</evidence>
<keyword evidence="9 15" id="KW-0472">Membrane</keyword>
<evidence type="ECO:0000256" key="13">
    <source>
        <dbReference type="ARBA" id="ARBA00023224"/>
    </source>
</evidence>
<dbReference type="InterPro" id="IPR000832">
    <property type="entry name" value="GPCR_2_secretin-like"/>
</dbReference>
<dbReference type="Pfam" id="PF00002">
    <property type="entry name" value="7tm_2"/>
    <property type="match status" value="1"/>
</dbReference>
<dbReference type="PANTHER" id="PTHR12011">
    <property type="entry name" value="ADHESION G-PROTEIN COUPLED RECEPTOR"/>
    <property type="match status" value="1"/>
</dbReference>
<dbReference type="Gene3D" id="2.10.25.10">
    <property type="entry name" value="Laminin"/>
    <property type="match status" value="3"/>
</dbReference>
<dbReference type="PANTHER" id="PTHR12011:SF433">
    <property type="entry name" value="ADHESION G PROTEIN-COUPLED RECEPTOR E1-LIKE-RELATED"/>
    <property type="match status" value="1"/>
</dbReference>
<evidence type="ECO:0000259" key="16">
    <source>
        <dbReference type="PROSITE" id="PS50026"/>
    </source>
</evidence>
<evidence type="ECO:0000256" key="14">
    <source>
        <dbReference type="PROSITE-ProRule" id="PRU00076"/>
    </source>
</evidence>
<feature type="domain" description="EGF-like" evidence="16">
    <location>
        <begin position="8"/>
        <end position="43"/>
    </location>
</feature>
<dbReference type="Pfam" id="PF07645">
    <property type="entry name" value="EGF_CA"/>
    <property type="match status" value="3"/>
</dbReference>
<proteinExistence type="predicted"/>
<keyword evidence="11" id="KW-0675">Receptor</keyword>
<evidence type="ECO:0000256" key="2">
    <source>
        <dbReference type="ARBA" id="ARBA00022475"/>
    </source>
</evidence>
<dbReference type="InterPro" id="IPR000203">
    <property type="entry name" value="GPS"/>
</dbReference>
<feature type="domain" description="EGF-like" evidence="16">
    <location>
        <begin position="93"/>
        <end position="134"/>
    </location>
</feature>
<dbReference type="Pfam" id="PF01825">
    <property type="entry name" value="GPS"/>
    <property type="match status" value="1"/>
</dbReference>
<feature type="transmembrane region" description="Helical" evidence="15">
    <location>
        <begin position="516"/>
        <end position="541"/>
    </location>
</feature>
<evidence type="ECO:0000256" key="1">
    <source>
        <dbReference type="ARBA" id="ARBA00004651"/>
    </source>
</evidence>
<feature type="domain" description="GAIN-B" evidence="17">
    <location>
        <begin position="214"/>
        <end position="370"/>
    </location>
</feature>
<feature type="transmembrane region" description="Helical" evidence="15">
    <location>
        <begin position="409"/>
        <end position="428"/>
    </location>
</feature>
<feature type="transmembrane region" description="Helical" evidence="15">
    <location>
        <begin position="592"/>
        <end position="615"/>
    </location>
</feature>
<dbReference type="PROSITE" id="PS50221">
    <property type="entry name" value="GAIN_B"/>
    <property type="match status" value="1"/>
</dbReference>
<protein>
    <submittedName>
        <fullName evidence="19">CD97 antigen-like</fullName>
    </submittedName>
</protein>
<evidence type="ECO:0000256" key="12">
    <source>
        <dbReference type="ARBA" id="ARBA00023180"/>
    </source>
</evidence>
<dbReference type="SMART" id="SM00303">
    <property type="entry name" value="GPS"/>
    <property type="match status" value="1"/>
</dbReference>
<keyword evidence="8" id="KW-0297">G-protein coupled receptor</keyword>
<keyword evidence="10" id="KW-1015">Disulfide bond</keyword>
<feature type="domain" description="G-protein coupled receptors family 2 profile 2" evidence="18">
    <location>
        <begin position="375"/>
        <end position="616"/>
    </location>
</feature>
<keyword evidence="6" id="KW-0677">Repeat</keyword>
<keyword evidence="2" id="KW-1003">Cell membrane</keyword>
<dbReference type="InterPro" id="IPR000152">
    <property type="entry name" value="EGF-type_Asp/Asn_hydroxyl_site"/>
</dbReference>
<comment type="subcellular location">
    <subcellularLocation>
        <location evidence="1">Cell membrane</location>
        <topology evidence="1">Multi-pass membrane protein</topology>
    </subcellularLocation>
</comment>
<keyword evidence="3 14" id="KW-0245">EGF-like domain</keyword>
<feature type="transmembrane region" description="Helical" evidence="15">
    <location>
        <begin position="440"/>
        <end position="458"/>
    </location>
</feature>
<dbReference type="InterPro" id="IPR009030">
    <property type="entry name" value="Growth_fac_rcpt_cys_sf"/>
</dbReference>
<keyword evidence="7 15" id="KW-1133">Transmembrane helix</keyword>
<keyword evidence="5" id="KW-0732">Signal</keyword>
<dbReference type="FunFam" id="2.10.25.10:FF:000038">
    <property type="entry name" value="Fibrillin 2"/>
    <property type="match status" value="1"/>
</dbReference>
<sequence>YNKTIKDYINECSENPSRCGSHSRCINTIGSYYCQCLHGFIHSSKYVNFTQGQCIGKYTNECIGNSSICGKHSSCINTIGSYYCQCQHGFIHNFNECTDSENKEELCGPNGVCNNIIGSYWCNCSNGYTNYSAERTPCSKLDCDNFRAEKKPTQVSKLFTETDAMLSPGTQNIDESVSGLLTAVEKSILFLGPQLKDNHTKMENNKIDAQIAVQRGTTRPTGDIRLSSEYAYLDTDWTTAAGTGKYPGFAVAALLSYKNLESSVNRSFEMVKGAKENGADPSYQVFSKVVSVVVSNPSTQKLSRSVNITFRHLEDIEESTNVSYICAYWTETGAWSTDGCSKQDSNASRTICTCNHLSSFAVLMALHPIEHTYGLELVTKIGLTISLLCLTLCILTFKFCRSIQGTRTTIHLHLCICLFIADLIFLAGISQTKPVGGCRFVAAMLHFFFLAVFTWMLLEGVQLYRMVVLVFNATMRPLYLYAVGYGTPLFIVVISACVRPNGYGTKKYCWLSTDDGFVWSFFGPVCLVIFVNVFFFIITVWKLAQKFASLNPDLSNLHKIKAFTVTAVAQMCILGLMWVSGVFLFQEDPPVAVSYIFTIFNSLQGALVFIMHCLLSKQVRIQYISVKLHVDMMLRPKLKQHENVYLNKISEKGKSSDKHARLCQYARWQHRFVS</sequence>
<evidence type="ECO:0000256" key="3">
    <source>
        <dbReference type="ARBA" id="ARBA00022536"/>
    </source>
</evidence>
<dbReference type="GO" id="GO:0007166">
    <property type="term" value="P:cell surface receptor signaling pathway"/>
    <property type="evidence" value="ECO:0007669"/>
    <property type="project" value="InterPro"/>
</dbReference>
<dbReference type="PROSITE" id="PS01187">
    <property type="entry name" value="EGF_CA"/>
    <property type="match status" value="1"/>
</dbReference>
<evidence type="ECO:0000256" key="15">
    <source>
        <dbReference type="SAM" id="Phobius"/>
    </source>
</evidence>
<dbReference type="GO" id="GO:0030855">
    <property type="term" value="P:epithelial cell differentiation"/>
    <property type="evidence" value="ECO:0007669"/>
    <property type="project" value="UniProtKB-ARBA"/>
</dbReference>
<dbReference type="GO" id="GO:0004930">
    <property type="term" value="F:G protein-coupled receptor activity"/>
    <property type="evidence" value="ECO:0007669"/>
    <property type="project" value="UniProtKB-KW"/>
</dbReference>
<dbReference type="Ensembl" id="ENSPNYT00000004807.1">
    <property type="protein sequence ID" value="ENSPNYP00000004688.1"/>
    <property type="gene ID" value="ENSPNYG00000003585.1"/>
</dbReference>
<name>A0A3B4F423_9CICH</name>
<evidence type="ECO:0000313" key="19">
    <source>
        <dbReference type="Ensembl" id="ENSPNYP00000004688.1"/>
    </source>
</evidence>
<dbReference type="GO" id="GO:0005886">
    <property type="term" value="C:plasma membrane"/>
    <property type="evidence" value="ECO:0007669"/>
    <property type="project" value="UniProtKB-SubCell"/>
</dbReference>
<dbReference type="SMART" id="SM00181">
    <property type="entry name" value="EGF"/>
    <property type="match status" value="3"/>
</dbReference>
<dbReference type="InterPro" id="IPR001881">
    <property type="entry name" value="EGF-like_Ca-bd_dom"/>
</dbReference>
<dbReference type="PROSITE" id="PS50261">
    <property type="entry name" value="G_PROTEIN_RECEP_F2_4"/>
    <property type="match status" value="1"/>
</dbReference>
<dbReference type="FunFam" id="1.20.1070.10:FF:000136">
    <property type="entry name" value="Adhesion G protein-coupled receptor E5"/>
    <property type="match status" value="1"/>
</dbReference>
<keyword evidence="12" id="KW-0325">Glycoprotein</keyword>
<dbReference type="PROSITE" id="PS00010">
    <property type="entry name" value="ASX_HYDROXYL"/>
    <property type="match status" value="2"/>
</dbReference>
<evidence type="ECO:0000256" key="6">
    <source>
        <dbReference type="ARBA" id="ARBA00022737"/>
    </source>
</evidence>
<evidence type="ECO:0000256" key="10">
    <source>
        <dbReference type="ARBA" id="ARBA00023157"/>
    </source>
</evidence>
<evidence type="ECO:0000256" key="9">
    <source>
        <dbReference type="ARBA" id="ARBA00023136"/>
    </source>
</evidence>
<dbReference type="Gene3D" id="1.20.1070.10">
    <property type="entry name" value="Rhodopsin 7-helix transmembrane proteins"/>
    <property type="match status" value="1"/>
</dbReference>
<dbReference type="CDD" id="cd00054">
    <property type="entry name" value="EGF_CA"/>
    <property type="match status" value="3"/>
</dbReference>
<dbReference type="GeneTree" id="ENSGT00940000165798"/>
<keyword evidence="4 15" id="KW-0812">Transmembrane</keyword>
<dbReference type="PRINTS" id="PR01128">
    <property type="entry name" value="EMR1HORMONER"/>
</dbReference>
<dbReference type="InterPro" id="IPR018097">
    <property type="entry name" value="EGF_Ca-bd_CS"/>
</dbReference>
<feature type="transmembrane region" description="Helical" evidence="15">
    <location>
        <begin position="478"/>
        <end position="496"/>
    </location>
</feature>
<evidence type="ECO:0000256" key="11">
    <source>
        <dbReference type="ARBA" id="ARBA00023170"/>
    </source>
</evidence>
<dbReference type="SUPFAM" id="SSF57196">
    <property type="entry name" value="EGF/Laminin"/>
    <property type="match status" value="1"/>
</dbReference>
<organism evidence="19">
    <name type="scientific">Pundamilia nyererei</name>
    <dbReference type="NCBI Taxonomy" id="303518"/>
    <lineage>
        <taxon>Eukaryota</taxon>
        <taxon>Metazoa</taxon>
        <taxon>Chordata</taxon>
        <taxon>Craniata</taxon>
        <taxon>Vertebrata</taxon>
        <taxon>Euteleostomi</taxon>
        <taxon>Actinopterygii</taxon>
        <taxon>Neopterygii</taxon>
        <taxon>Teleostei</taxon>
        <taxon>Neoteleostei</taxon>
        <taxon>Acanthomorphata</taxon>
        <taxon>Ovalentaria</taxon>
        <taxon>Cichlomorphae</taxon>
        <taxon>Cichliformes</taxon>
        <taxon>Cichlidae</taxon>
        <taxon>African cichlids</taxon>
        <taxon>Pseudocrenilabrinae</taxon>
        <taxon>Haplochromini</taxon>
        <taxon>Pundamilia</taxon>
    </lineage>
</organism>
<keyword evidence="13" id="KW-0807">Transducer</keyword>
<dbReference type="GO" id="GO:0005509">
    <property type="term" value="F:calcium ion binding"/>
    <property type="evidence" value="ECO:0007669"/>
    <property type="project" value="InterPro"/>
</dbReference>
<accession>A0A3B4F423</accession>
<dbReference type="PRINTS" id="PR00249">
    <property type="entry name" value="GPCRSECRETIN"/>
</dbReference>
<dbReference type="InterPro" id="IPR001740">
    <property type="entry name" value="GPCR_2_EMR1-like_rcpt"/>
</dbReference>
<feature type="transmembrane region" description="Helical" evidence="15">
    <location>
        <begin position="377"/>
        <end position="397"/>
    </location>
</feature>
<dbReference type="InterPro" id="IPR000742">
    <property type="entry name" value="EGF"/>
</dbReference>
<comment type="caution">
    <text evidence="14">Lacks conserved residue(s) required for the propagation of feature annotation.</text>
</comment>
<reference evidence="19" key="1">
    <citation type="submission" date="2023-09" db="UniProtKB">
        <authorList>
            <consortium name="Ensembl"/>
        </authorList>
    </citation>
    <scope>IDENTIFICATION</scope>
</reference>
<evidence type="ECO:0000259" key="17">
    <source>
        <dbReference type="PROSITE" id="PS50221"/>
    </source>
</evidence>
<evidence type="ECO:0000256" key="8">
    <source>
        <dbReference type="ARBA" id="ARBA00023040"/>
    </source>
</evidence>
<dbReference type="PROSITE" id="PS50026">
    <property type="entry name" value="EGF_3"/>
    <property type="match status" value="2"/>
</dbReference>
<dbReference type="InterPro" id="IPR046338">
    <property type="entry name" value="GAIN_dom_sf"/>
</dbReference>
<feature type="transmembrane region" description="Helical" evidence="15">
    <location>
        <begin position="562"/>
        <end position="586"/>
    </location>
</feature>
<dbReference type="AlphaFoldDB" id="A0A3B4F423"/>
<evidence type="ECO:0000256" key="4">
    <source>
        <dbReference type="ARBA" id="ARBA00022692"/>
    </source>
</evidence>
<dbReference type="InterPro" id="IPR017981">
    <property type="entry name" value="GPCR_2-like_7TM"/>
</dbReference>
<dbReference type="InterPro" id="IPR057244">
    <property type="entry name" value="GAIN_B"/>
</dbReference>
<evidence type="ECO:0000259" key="18">
    <source>
        <dbReference type="PROSITE" id="PS50261"/>
    </source>
</evidence>
<dbReference type="InterPro" id="IPR049883">
    <property type="entry name" value="NOTCH1_EGF-like"/>
</dbReference>
<evidence type="ECO:0000256" key="5">
    <source>
        <dbReference type="ARBA" id="ARBA00022729"/>
    </source>
</evidence>
<dbReference type="SUPFAM" id="SSF57184">
    <property type="entry name" value="Growth factor receptor domain"/>
    <property type="match status" value="1"/>
</dbReference>
<dbReference type="GO" id="GO:0007189">
    <property type="term" value="P:adenylate cyclase-activating G protein-coupled receptor signaling pathway"/>
    <property type="evidence" value="ECO:0007669"/>
    <property type="project" value="TreeGrafter"/>
</dbReference>
<dbReference type="SMART" id="SM00179">
    <property type="entry name" value="EGF_CA"/>
    <property type="match status" value="3"/>
</dbReference>
<dbReference type="Gene3D" id="2.60.220.50">
    <property type="match status" value="1"/>
</dbReference>